<proteinExistence type="predicted"/>
<reference evidence="9" key="2">
    <citation type="submission" date="2025-08" db="UniProtKB">
        <authorList>
            <consortium name="Ensembl"/>
        </authorList>
    </citation>
    <scope>IDENTIFICATION</scope>
</reference>
<organism evidence="9 10">
    <name type="scientific">Erpetoichthys calabaricus</name>
    <name type="common">Rope fish</name>
    <name type="synonym">Calamoichthys calabaricus</name>
    <dbReference type="NCBI Taxonomy" id="27687"/>
    <lineage>
        <taxon>Eukaryota</taxon>
        <taxon>Metazoa</taxon>
        <taxon>Chordata</taxon>
        <taxon>Craniata</taxon>
        <taxon>Vertebrata</taxon>
        <taxon>Euteleostomi</taxon>
        <taxon>Actinopterygii</taxon>
        <taxon>Polypteriformes</taxon>
        <taxon>Polypteridae</taxon>
        <taxon>Erpetoichthys</taxon>
    </lineage>
</organism>
<keyword evidence="4" id="KW-0969">Cilium</keyword>
<comment type="subcellular location">
    <subcellularLocation>
        <location evidence="1">Cell projection</location>
        <location evidence="1">Cilium</location>
    </subcellularLocation>
    <subcellularLocation>
        <location evidence="2">Cytoplasm</location>
    </subcellularLocation>
</comment>
<dbReference type="InterPro" id="IPR053879">
    <property type="entry name" value="HYDIN_VesB_CFA65-like_Ig"/>
</dbReference>
<feature type="compositionally biased region" description="Basic and acidic residues" evidence="6">
    <location>
        <begin position="2030"/>
        <end position="2062"/>
    </location>
</feature>
<dbReference type="Gene3D" id="3.40.50.300">
    <property type="entry name" value="P-loop containing nucleotide triphosphate hydrolases"/>
    <property type="match status" value="1"/>
</dbReference>
<feature type="region of interest" description="Disordered" evidence="6">
    <location>
        <begin position="2030"/>
        <end position="2158"/>
    </location>
</feature>
<feature type="domain" description="Hydin adenylate kinase-like" evidence="7">
    <location>
        <begin position="1831"/>
        <end position="1898"/>
    </location>
</feature>
<dbReference type="Pfam" id="PF22544">
    <property type="entry name" value="HYDIN_VesB_CFA65-like_Ig"/>
    <property type="match status" value="4"/>
</dbReference>
<dbReference type="Proteomes" id="UP000694620">
    <property type="component" value="Chromosome 9"/>
</dbReference>
<name>A0A8C4S4T7_ERPCA</name>
<dbReference type="GeneTree" id="ENSGT00940000163228"/>
<evidence type="ECO:0000256" key="5">
    <source>
        <dbReference type="ARBA" id="ARBA00023273"/>
    </source>
</evidence>
<sequence length="4709" mass="529492">QRFPLSQELMGDLKCHKQCEKRGRCPKTEKLSIWWTPSVHFLTPSAFMKDMNLTTEQKLASTHEMCPPQIIEMMDMSENSYSKLSTVDVDQAIFQPFPSEICFQNYTPCETYEFPLILRNIDKVPRLVKIVEDDSPYFRVISPPDVHNKVAPGMSSTFHILFNPDENKDYSHLLVFMTEREKFVVPIKTIGARAILDFPDHLNFSDCPVKYLSQKTLLVRNIGNRDAKFTLNVNSPFSVSPKISNLGIGESMQVAVDFFPEVNGDHSGELVLHYDTGEDIYISLYGAASDLNVRLSKNTVIIEKTYLSMISQRSVTISNRSDVIVRYQWMAFATPQDEEQLKYRSSLDLQQQEEIEMELFLEECNADPSIREKISILHRSFQHRLRMLQDENIAFVDDVFSLQPAEGEIWPNSTVEINIFFKPKEEKVYQQNIYCDITGRESRLLLRIKGEGIGPKLTFSFDEVDVGHMFIGSMHTYEVLLTNKGFISAVFCLVPPDSAVGACFSFNPSKGIIHPGGFQAIQVELCSKILGVFKEDFYFSVDGSSQNICVTFRGCIVGPTFHFNLPSLNFGDVSFGFPQKLSCQLNNTALVPISFNLRISGDGSGDESVTSFTQVSDLSRTHWKSNKKTMQPREFTVSPSRGAIRAISEMDIEITLCSNTVKQYEVALVVDVDGVGEEILALPIFARCVVPPLCLMSPVLDFKKCFINFPYHNTIKVVNEGCLPACCGLITQENDENSKVEYTSPNPRAVVNPCCVLEIPLVLQAKAVGKHNIMAHVAVFGSREKPFVSCIGKGPVVHVSTMEVDFGNVPVLTNISRTLKLSNQSPIPAFYVDNVKSLWQMEPCEGIIPSEGETEINLVANLDDTVWFQDKIHLTIESSNSHIIPVSARGIGTTIVADRPLAPAIHLGTHFSSGICQYPFKLTNMGRRCHELFWMTEGFSPFRRRIPTFDRSTKGISHLNSKNLENSPNPIFKLYPMTAELFPGQSIDVVLKGTSVVPKEVKERLICKAVLGKHTKKERIMTVDVSCQFIAPVLDVSEKHLSFFVEKQPGQELEAQLRPLVLKNVSVLELSMILTVTEPYSICCTEEDNVALSLSKTVTLEVDQELHLLIQFDPTFHKDKHSWETDESLTIMYADHPQKDYVSIHGEVHFPNLHFSSLEVDFGCILNGTESSKSIEMTNCSPLPVRFCWSVLQDDVKKERANVTQYIAWEEDKSSPGNLVAFMIVWYRTYLLETKKQVCIICEVDEGPTYELSLKGEASLVQYTIDRKEIDYGLQEFDCVAHAEITLKNTGKVNFEFNVLNGQQCAFPENLQPGIPLVLPQSGYIKAYAEQRLSVYYFPGIPETFQKSFDIQVSYFKPDTVFVKGEGIFPRIFLDLPRNLMGKTFVQFSLLVCLLLLSLFTDCLIQMEVERLLIKEHALEQERLYSSHNKDVSDTGQKWRRRCKLPEYYVDFGYVTYGNVCTRKIKVINTGILPASFQIDKQILANTGLSTELYRVKSLPFCETETFQLRFDPASVAINLVQIHVHAIVIIPSLTLSTYLLEFDSILCGQCQVKNFQIYNHVQVVCEWVLTEEEKPKLIDKHMPLHLRRKAKIKTKPSQQVFELLPSSGVLLPGERINVQVKFSPTKEKLYTESIFLRISQSKERQKLTVQGKGLELHLDFCPSVLEFVPILPYSNGDKIEVTVKNPCTYPIEFYSLEFDKQYHEEEKILRLLKGYDSENILLFPPRNPGEKLPPEILEYYEDWKKGQEEQGIQEEGNSQMTDILSVKQHKQKQIYAFSKTFFMVQMSELSSSSRVGEIDAAPVAKAIARHLGMDVSPEANAAKNRRGITIIVHGAPVSGKTNTALTLAKHYGTPCLSINSIILEALESGSTAAGLQARELCAKAAVELAQKKAEEAGVNLCIDYIITVNISASFQKQHSSEHPVSVASTPVHPMFPQQKLSVSTSVAGEMELVSCLLPDDVMVDILSERLQLNDCSRGVVFDSLETLYCRSLANALGVVLKAINDRKYIFMIDLKHDYASLKAREKAKKDAEGRGQETQNLKDLKVKKLPEKTEKQKMDAKLKKKGKKGKKDDIASGKKPLTTVKMVSTVSARSEAKGEHPGGEKKYSVPDSMAADHREGEEGGKKRKGKEIKIELPDIYTSGTESTEDSEKGQLSDSEKQLIQRFKLYEQNQKNIAEILECWDRSQGITVCLPVQEDNVQEMEETATVEQRPATAGKKGKKDKEKEKLEKEKEKEKERLEKEKMDKQKVLDGMGLGPSGPPIPPPFILSVVRYPMKRTSLGNQNALEHFAFLAPSTEEIIEEKKLIESETETLASSSVKVGPPFNSLKHLSLKAWFSLLSCIIFFLCIMFSRLTTFRWIIPAYGKVSLIIQFTSDVLGCFEQMLNFEIMGMSKLYQLSCKGICAFPAVCKDPTIVFANHKKKPMPNEIIHKKFITATDVYQFGPLLCGKNRERFKEGRYPENMEKILVQNSTALNIDIHFSFLHDTKATTFLMDPPMLSLKPNESQMLTIWAYPTSSGLFEDAVVFCIKENPEPLVFKISCQGVRPELELDRKQLHFDKILLHRRETKTLNLRNHSLLPVAWKLTGLENLGDEFSVSQDHGVVLPKSEYALQMYFRAQKQINLKKVIRLEVSDAESILGIVYTENIQIFAEAYDVTLDVSFPKDGGLDFGVIKVMEEAKQVISLKNKGKYEIAFCFLLDATEPEMPELKSLFTIQPLKGTLNPNEKALQVHINFQSTKEVCIKNKPVLHCQVIEPNVCIGGETIFSIPVKLSIQSVFSKYICVPANELNFGAIMYGSRRTRTFSIENKGELEIRFMLSMMSGEPTLQPLRRSKRGRSHEGSVSGRSGSLSKARRSDSVLQKEMGSALARITVGEFTISPGFGIIPIGAQQVITVDCVVEQVGKRQETLSIDISDRDPEDHPAGIPYHLVVEGCVPVNDIPSIFEEHRICKNVNLYQCLQTIAFGGIFVEDENRFIFVNTLVGQQAKAQFKIINAGKIPCDVSLSVKPITSKPGFKIAEIFELEQSRMIILSHSHSFAVVTFSPQSMQCYQCIFEASIEGNFSNIPRPKSLVFDIIGEGNLPQITVVRPAIRTRIGNPLILFSRLLLEHTEKHQLVLKNDGTIPAEVRWRTLICVVFSLLFINILVSENNTHAASLILSPGQSAEFGIFFTPSTVQRYCGSVHIMVVDNQYEDCVVQLVGEGYQDEITLDNICIPKGSEKMEISEAPVDQDTVEANRSDHIYYGDCHVGKPYQETFTMTNRSNADSMRFEWLSDIPQLKFFPQIGHVHAGCTKNVTITFHSDQPITLSAQIVKCKVTKIVFQQPVDQVPDWDTRMRTVKWLDATRESEIQRTTKKKVIETDSEPAHTVLENTTRELELRVSAVCDYAQFSCKSETIHFKDTLLFQTRVFELSISNTGCVQLQYSWQTTMEANGRTIILNDRTGSRSLSHPTSTLESVSTMMSAESELPPFNIEPIAGVIDPEEQQVFVIKFSPLELGEFEGEISCSIPNLKNTQGPAMTVKGRSLLPNCHFDLEDSDYIRSNRRNPDMKGPRGAPPRATLDANTRVIEFFSVGIKRTVSRTFTIMNPTSAPYTFQWRCDDQDDLKVQPAFKCLAEKGTVNSQKKTEITFEFLPQNLEITESFWSFVIHEQNITLPFLLVGKAREPVVSLDRSHLNYKSLAVGLHAQQTVYLVNNEDTSFFFSFQEDSLHSEGFVYSLIVHPMEGSIHPQSSLPVIISFKPTHEGKVNFNLQCNIKRKTQPLTLHVKAEVYYMNVSVQYENSEGILTDLSLDMENNICFGQVGYNEESAFHFLISNTGTYNLDFIWEICGPDDVLQFLKINPLKDKVLPGVQIQSTLTFCPKQFCVIKSTGLCLKILNGPTFNCVLEGSAVTPGIHFSFTKHDFGLNFIYYAGMVPSTQKLCITNKGDKEARAETSICLTKLIECLFTSTSYLEVACQTEILQPSGVLEVPITFHPREPIKYHEKVIFQINKFTQQIVEILGQGAEMKIEVEDPNHKSINLGALQVGETVTKVIPVVNKSRISLSFFLPNICLMSLALWVSPSGDITLNPSGGRCMVEVVFSPTCRIPPFIEEVMMDSTGIRRSLFVVRGSCQGMEIILDQDYIPFGAVAQRSQATRRLLMQNTGDIGTRFKWNINSFLPDFSIYPDQGYITPGMEIPFEVTFSPKELNQEIRYENLCCSIEGGKTFKLILTGSCVSATIKEVINFSCHVRGRQSQTVVLPNKTVQPWVLHPIIEGEYWSGPQSFTIEAQQSKPYEITYRPLTMTTEGKKHQGSVFFPFPDGTGQLHMLQGTADPPKPVSTISREVPCKTSYSEMLSVSNWLAKPQRFRVCIEIMKPEKIDITTELKGLDYVDVPASAKRDYKLTFFSYKEGVVQAKVIFQNETNQEYLYYILNFKATPPSAISSIEMVTVVRQSTSATVKVENPLPFSTSFIVDCKQSDITFPAQLNIPPESEGALMFEYQPLKAGDFTGRLTLLNSDLGAFHYDLILKALPASPEKPLYFRAMLGSSQLQVARFINYCKPKVEFICKSDSPDFSVEKSFSVQPGTPVGTEVGVDVCFEPCHLGESPGLLTIHSSVGGDYIFPLFGTSLTPKAQGPIIVRAGSNTSIPFKNVFLQNTTFSFQVDNPFFSVKPSETIPSKKTKNISVFFGSNPTGSKAPVPGKMTVSCPRSEGSGQIISWVYYLKGHTP</sequence>
<dbReference type="PANTHER" id="PTHR23053:SF0">
    <property type="entry name" value="HYDROCEPHALUS-INDUCING PROTEIN HOMOLOG"/>
    <property type="match status" value="1"/>
</dbReference>
<protein>
    <submittedName>
        <fullName evidence="9">HYDIN axonemal central pair apparatus protein</fullName>
    </submittedName>
</protein>
<evidence type="ECO:0000259" key="8">
    <source>
        <dbReference type="Pfam" id="PF22544"/>
    </source>
</evidence>
<evidence type="ECO:0000256" key="2">
    <source>
        <dbReference type="ARBA" id="ARBA00004496"/>
    </source>
</evidence>
<feature type="domain" description="HYDIN/VesB/CFA65-like Ig-like" evidence="8">
    <location>
        <begin position="194"/>
        <end position="287"/>
    </location>
</feature>
<reference evidence="9" key="3">
    <citation type="submission" date="2025-09" db="UniProtKB">
        <authorList>
            <consortium name="Ensembl"/>
        </authorList>
    </citation>
    <scope>IDENTIFICATION</scope>
</reference>
<dbReference type="InterPro" id="IPR027417">
    <property type="entry name" value="P-loop_NTPase"/>
</dbReference>
<feature type="region of interest" description="Disordered" evidence="6">
    <location>
        <begin position="2828"/>
        <end position="2857"/>
    </location>
</feature>
<dbReference type="GO" id="GO:0003341">
    <property type="term" value="P:cilium movement"/>
    <property type="evidence" value="ECO:0007669"/>
    <property type="project" value="TreeGrafter"/>
</dbReference>
<reference evidence="9" key="1">
    <citation type="submission" date="2021-06" db="EMBL/GenBank/DDBJ databases">
        <authorList>
            <consortium name="Wellcome Sanger Institute Data Sharing"/>
        </authorList>
    </citation>
    <scope>NUCLEOTIDE SEQUENCE [LARGE SCALE GENOMIC DNA]</scope>
</reference>
<dbReference type="GO" id="GO:0005930">
    <property type="term" value="C:axoneme"/>
    <property type="evidence" value="ECO:0007669"/>
    <property type="project" value="TreeGrafter"/>
</dbReference>
<feature type="domain" description="Hydin adenylate kinase-like" evidence="7">
    <location>
        <begin position="1916"/>
        <end position="1985"/>
    </location>
</feature>
<feature type="domain" description="HYDIN/VesB/CFA65-like Ig-like" evidence="8">
    <location>
        <begin position="1591"/>
        <end position="1653"/>
    </location>
</feature>
<dbReference type="Ensembl" id="ENSECRT00000011611.1">
    <property type="protein sequence ID" value="ENSECRP00000011424.1"/>
    <property type="gene ID" value="ENSECRG00000007560.1"/>
</dbReference>
<feature type="compositionally biased region" description="Basic and acidic residues" evidence="6">
    <location>
        <begin position="2095"/>
        <end position="2125"/>
    </location>
</feature>
<dbReference type="Pfam" id="PF17213">
    <property type="entry name" value="Hydin_ADK"/>
    <property type="match status" value="2"/>
</dbReference>
<evidence type="ECO:0000256" key="3">
    <source>
        <dbReference type="ARBA" id="ARBA00022490"/>
    </source>
</evidence>
<evidence type="ECO:0000313" key="9">
    <source>
        <dbReference type="Ensembl" id="ENSECRP00000011424.1"/>
    </source>
</evidence>
<evidence type="ECO:0000259" key="7">
    <source>
        <dbReference type="Pfam" id="PF17213"/>
    </source>
</evidence>
<dbReference type="GO" id="GO:1904158">
    <property type="term" value="P:axonemal central apparatus assembly"/>
    <property type="evidence" value="ECO:0007669"/>
    <property type="project" value="TreeGrafter"/>
</dbReference>
<feature type="compositionally biased region" description="Basic and acidic residues" evidence="6">
    <location>
        <begin position="2223"/>
        <end position="2246"/>
    </location>
</feature>
<dbReference type="InterPro" id="IPR033768">
    <property type="entry name" value="Hydin_ADK"/>
</dbReference>
<keyword evidence="3" id="KW-0963">Cytoplasm</keyword>
<keyword evidence="5" id="KW-0966">Cell projection</keyword>
<accession>A0A8C4S4T7</accession>
<dbReference type="InterPro" id="IPR033305">
    <property type="entry name" value="Hydin-like"/>
</dbReference>
<evidence type="ECO:0000313" key="10">
    <source>
        <dbReference type="Proteomes" id="UP000694620"/>
    </source>
</evidence>
<evidence type="ECO:0000256" key="1">
    <source>
        <dbReference type="ARBA" id="ARBA00004138"/>
    </source>
</evidence>
<keyword evidence="10" id="KW-1185">Reference proteome</keyword>
<feature type="domain" description="HYDIN/VesB/CFA65-like Ig-like" evidence="8">
    <location>
        <begin position="455"/>
        <end position="555"/>
    </location>
</feature>
<feature type="region of interest" description="Disordered" evidence="6">
    <location>
        <begin position="2204"/>
        <end position="2246"/>
    </location>
</feature>
<dbReference type="SUPFAM" id="SSF52540">
    <property type="entry name" value="P-loop containing nucleoside triphosphate hydrolases"/>
    <property type="match status" value="1"/>
</dbReference>
<dbReference type="InterPro" id="IPR013783">
    <property type="entry name" value="Ig-like_fold"/>
</dbReference>
<dbReference type="Gene3D" id="2.60.40.10">
    <property type="entry name" value="Immunoglobulins"/>
    <property type="match status" value="23"/>
</dbReference>
<evidence type="ECO:0000256" key="4">
    <source>
        <dbReference type="ARBA" id="ARBA00023069"/>
    </source>
</evidence>
<feature type="domain" description="HYDIN/VesB/CFA65-like Ig-like" evidence="8">
    <location>
        <begin position="4117"/>
        <end position="4211"/>
    </location>
</feature>
<dbReference type="PANTHER" id="PTHR23053">
    <property type="entry name" value="DLEC1 DELETED IN LUNG AND ESOPHAGEAL CANCER 1"/>
    <property type="match status" value="1"/>
</dbReference>
<evidence type="ECO:0000256" key="6">
    <source>
        <dbReference type="SAM" id="MobiDB-lite"/>
    </source>
</evidence>